<sequence>MDPLYFRRIFPALAGILAVWWLFLQFRPDHEQAINYLFNVGYAIPLFLAAIGFFAAARQWRGRGYPETAVMALVGIRFAFYGIAQLFWTYYNMVSGISIPEFSGADVFYLSGLLVENAMVAGFLFHRVRPRPFSSRVAAALIVVFLAAAFAATFALLRVLPSYEGTIIALDSLYVVLGFLALFGCLIAISLERHPEMQLLLLGLFGYLFVGSMADLVYTVRESAGAYWNGDVADGLYAVMALVACFTASRLIPRRIDHAPGGGSSRAGRRALGLLMLPLGLSLIGALFSIRAAQSAHETGVGQLAQETVENTDRIAALLGQAFRAEEADVVSTVAFFSRSQEVTEEEFAGFIEEFRGHFPGAVNVGFADAAGVLVRAHGDSLGPIGTDYAADPLRAEVMHRALVTDAIAAGGPFLGAEGPSLFLSHPAHRDGEPLGSVVGVLPLATFLGGLSEATAIEIADVRVLIGDAEVARDGSAFSPAREMGEPDASAQVLLGDLPLVVEARVNASAAGQAYRDSLARFLGLLFISLAVSAVVFLLVSQRRRVEEELAERTSSLRATIKDLTQAKFFLDNVQDAVAATLGDRVLYHNQAFLRLLGVKGSALKGMDPSDFLSDPSLSETIRRAVDARGEWSGEARIRPAAGEELDVEMDVRSMRDERGKVIAYLTVAHDVTDRKAVERAKTQFVSMVAHQLRTPMTQMRWLVEQALEAKRIAPPVRAQIEQMQEIVLAENRFVGDLLNVSRIERGVLKMDIASVPLERLLRAAVEPLTRAAAAHDTRIRLGKIPKAAVPVDEEKTVQALRNVVDNAIKYTPPGTDVSVEAVRDGAFVRISIADTGKGIPKELHEKLFDIKTEISPGATASSGSTGLGLYLTKKFVIAMGGDITFSTGPKGTTFTVSLPARE</sequence>
<evidence type="ECO:0000256" key="6">
    <source>
        <dbReference type="ARBA" id="ARBA00023012"/>
    </source>
</evidence>
<dbReference type="Pfam" id="PF13426">
    <property type="entry name" value="PAS_9"/>
    <property type="match status" value="1"/>
</dbReference>
<keyword evidence="4" id="KW-0808">Transferase</keyword>
<evidence type="ECO:0000259" key="10">
    <source>
        <dbReference type="PROSITE" id="PS50113"/>
    </source>
</evidence>
<dbReference type="Proteomes" id="UP000177885">
    <property type="component" value="Unassembled WGS sequence"/>
</dbReference>
<feature type="transmembrane region" description="Helical" evidence="8">
    <location>
        <begin position="272"/>
        <end position="290"/>
    </location>
</feature>
<dbReference type="Gene3D" id="1.10.287.130">
    <property type="match status" value="1"/>
</dbReference>
<dbReference type="InterPro" id="IPR000700">
    <property type="entry name" value="PAS-assoc_C"/>
</dbReference>
<evidence type="ECO:0000256" key="2">
    <source>
        <dbReference type="ARBA" id="ARBA00012438"/>
    </source>
</evidence>
<evidence type="ECO:0000256" key="7">
    <source>
        <dbReference type="ARBA" id="ARBA00023136"/>
    </source>
</evidence>
<dbReference type="SUPFAM" id="SSF55874">
    <property type="entry name" value="ATPase domain of HSP90 chaperone/DNA topoisomerase II/histidine kinase"/>
    <property type="match status" value="1"/>
</dbReference>
<proteinExistence type="predicted"/>
<dbReference type="GO" id="GO:0004721">
    <property type="term" value="F:phosphoprotein phosphatase activity"/>
    <property type="evidence" value="ECO:0007669"/>
    <property type="project" value="TreeGrafter"/>
</dbReference>
<feature type="transmembrane region" description="Helical" evidence="8">
    <location>
        <begin position="36"/>
        <end position="57"/>
    </location>
</feature>
<dbReference type="InterPro" id="IPR004358">
    <property type="entry name" value="Sig_transdc_His_kin-like_C"/>
</dbReference>
<feature type="transmembrane region" description="Helical" evidence="8">
    <location>
        <begin position="69"/>
        <end position="88"/>
    </location>
</feature>
<dbReference type="InterPro" id="IPR005467">
    <property type="entry name" value="His_kinase_dom"/>
</dbReference>
<feature type="transmembrane region" description="Helical" evidence="8">
    <location>
        <begin position="232"/>
        <end position="252"/>
    </location>
</feature>
<evidence type="ECO:0000256" key="1">
    <source>
        <dbReference type="ARBA" id="ARBA00000085"/>
    </source>
</evidence>
<dbReference type="NCBIfam" id="TIGR00229">
    <property type="entry name" value="sensory_box"/>
    <property type="match status" value="1"/>
</dbReference>
<dbReference type="InterPro" id="IPR000014">
    <property type="entry name" value="PAS"/>
</dbReference>
<dbReference type="CDD" id="cd00082">
    <property type="entry name" value="HisKA"/>
    <property type="match status" value="1"/>
</dbReference>
<dbReference type="Gene3D" id="3.30.450.20">
    <property type="entry name" value="PAS domain"/>
    <property type="match status" value="1"/>
</dbReference>
<keyword evidence="5" id="KW-0418">Kinase</keyword>
<dbReference type="InterPro" id="IPR050351">
    <property type="entry name" value="BphY/WalK/GraS-like"/>
</dbReference>
<dbReference type="SMART" id="SM00388">
    <property type="entry name" value="HisKA"/>
    <property type="match status" value="1"/>
</dbReference>
<dbReference type="SUPFAM" id="SSF47384">
    <property type="entry name" value="Homodimeric domain of signal transducing histidine kinase"/>
    <property type="match status" value="1"/>
</dbReference>
<evidence type="ECO:0000256" key="5">
    <source>
        <dbReference type="ARBA" id="ARBA00022777"/>
    </source>
</evidence>
<dbReference type="InterPro" id="IPR003661">
    <property type="entry name" value="HisK_dim/P_dom"/>
</dbReference>
<feature type="domain" description="PAC" evidence="10">
    <location>
        <begin position="632"/>
        <end position="684"/>
    </location>
</feature>
<dbReference type="SMART" id="SM00086">
    <property type="entry name" value="PAC"/>
    <property type="match status" value="1"/>
</dbReference>
<dbReference type="PANTHER" id="PTHR45453:SF1">
    <property type="entry name" value="PHOSPHATE REGULON SENSOR PROTEIN PHOR"/>
    <property type="match status" value="1"/>
</dbReference>
<dbReference type="PRINTS" id="PR00344">
    <property type="entry name" value="BCTRLSENSOR"/>
</dbReference>
<dbReference type="GO" id="GO:0016036">
    <property type="term" value="P:cellular response to phosphate starvation"/>
    <property type="evidence" value="ECO:0007669"/>
    <property type="project" value="TreeGrafter"/>
</dbReference>
<evidence type="ECO:0000313" key="12">
    <source>
        <dbReference type="Proteomes" id="UP000177885"/>
    </source>
</evidence>
<dbReference type="GO" id="GO:0000155">
    <property type="term" value="F:phosphorelay sensor kinase activity"/>
    <property type="evidence" value="ECO:0007669"/>
    <property type="project" value="InterPro"/>
</dbReference>
<evidence type="ECO:0000259" key="9">
    <source>
        <dbReference type="PROSITE" id="PS50109"/>
    </source>
</evidence>
<dbReference type="InterPro" id="IPR003594">
    <property type="entry name" value="HATPase_dom"/>
</dbReference>
<dbReference type="Gene3D" id="3.30.565.10">
    <property type="entry name" value="Histidine kinase-like ATPase, C-terminal domain"/>
    <property type="match status" value="1"/>
</dbReference>
<dbReference type="InterPro" id="IPR036890">
    <property type="entry name" value="HATPase_C_sf"/>
</dbReference>
<dbReference type="Pfam" id="PF00512">
    <property type="entry name" value="HisKA"/>
    <property type="match status" value="1"/>
</dbReference>
<comment type="catalytic activity">
    <reaction evidence="1">
        <text>ATP + protein L-histidine = ADP + protein N-phospho-L-histidine.</text>
        <dbReference type="EC" id="2.7.13.3"/>
    </reaction>
</comment>
<dbReference type="PROSITE" id="PS50109">
    <property type="entry name" value="HIS_KIN"/>
    <property type="match status" value="1"/>
</dbReference>
<feature type="transmembrane region" description="Helical" evidence="8">
    <location>
        <begin position="5"/>
        <end position="24"/>
    </location>
</feature>
<dbReference type="InterPro" id="IPR036097">
    <property type="entry name" value="HisK_dim/P_sf"/>
</dbReference>
<evidence type="ECO:0000256" key="8">
    <source>
        <dbReference type="SAM" id="Phobius"/>
    </source>
</evidence>
<dbReference type="Pfam" id="PF02518">
    <property type="entry name" value="HATPase_c"/>
    <property type="match status" value="1"/>
</dbReference>
<name>A0A1F7TLF0_9BACT</name>
<feature type="transmembrane region" description="Helical" evidence="8">
    <location>
        <begin position="199"/>
        <end position="220"/>
    </location>
</feature>
<keyword evidence="8" id="KW-0812">Transmembrane</keyword>
<keyword evidence="7 8" id="KW-0472">Membrane</keyword>
<evidence type="ECO:0000256" key="4">
    <source>
        <dbReference type="ARBA" id="ARBA00022679"/>
    </source>
</evidence>
<evidence type="ECO:0000313" key="11">
    <source>
        <dbReference type="EMBL" id="OGL66364.1"/>
    </source>
</evidence>
<dbReference type="EC" id="2.7.13.3" evidence="2"/>
<comment type="caution">
    <text evidence="11">The sequence shown here is derived from an EMBL/GenBank/DDBJ whole genome shotgun (WGS) entry which is preliminary data.</text>
</comment>
<evidence type="ECO:0000256" key="3">
    <source>
        <dbReference type="ARBA" id="ARBA00022553"/>
    </source>
</evidence>
<accession>A0A1F7TLF0</accession>
<keyword evidence="6" id="KW-0902">Two-component regulatory system</keyword>
<dbReference type="CDD" id="cd00130">
    <property type="entry name" value="PAS"/>
    <property type="match status" value="1"/>
</dbReference>
<reference evidence="11 12" key="1">
    <citation type="journal article" date="2016" name="Nat. Commun.">
        <title>Thousands of microbial genomes shed light on interconnected biogeochemical processes in an aquifer system.</title>
        <authorList>
            <person name="Anantharaman K."/>
            <person name="Brown C.T."/>
            <person name="Hug L.A."/>
            <person name="Sharon I."/>
            <person name="Castelle C.J."/>
            <person name="Probst A.J."/>
            <person name="Thomas B.C."/>
            <person name="Singh A."/>
            <person name="Wilkins M.J."/>
            <person name="Karaoz U."/>
            <person name="Brodie E.L."/>
            <person name="Williams K.H."/>
            <person name="Hubbard S.S."/>
            <person name="Banfield J.F."/>
        </authorList>
    </citation>
    <scope>NUCLEOTIDE SEQUENCE [LARGE SCALE GENOMIC DNA]</scope>
</reference>
<gene>
    <name evidence="11" type="ORF">A2856_01555</name>
</gene>
<dbReference type="EMBL" id="MGDT01000007">
    <property type="protein sequence ID" value="OGL66364.1"/>
    <property type="molecule type" value="Genomic_DNA"/>
</dbReference>
<dbReference type="InterPro" id="IPR001610">
    <property type="entry name" value="PAC"/>
</dbReference>
<organism evidence="11 12">
    <name type="scientific">Candidatus Uhrbacteria bacterium RIFCSPHIGHO2_01_FULL_63_20</name>
    <dbReference type="NCBI Taxonomy" id="1802385"/>
    <lineage>
        <taxon>Bacteria</taxon>
        <taxon>Candidatus Uhriibacteriota</taxon>
    </lineage>
</organism>
<dbReference type="STRING" id="1802385.A2856_01555"/>
<dbReference type="AlphaFoldDB" id="A0A1F7TLF0"/>
<dbReference type="SUPFAM" id="SSF55785">
    <property type="entry name" value="PYP-like sensor domain (PAS domain)"/>
    <property type="match status" value="1"/>
</dbReference>
<feature type="transmembrane region" description="Helical" evidence="8">
    <location>
        <begin position="137"/>
        <end position="160"/>
    </location>
</feature>
<dbReference type="SMART" id="SM00387">
    <property type="entry name" value="HATPase_c"/>
    <property type="match status" value="1"/>
</dbReference>
<keyword evidence="8" id="KW-1133">Transmembrane helix</keyword>
<dbReference type="InterPro" id="IPR035965">
    <property type="entry name" value="PAS-like_dom_sf"/>
</dbReference>
<protein>
    <recommendedName>
        <fullName evidence="2">histidine kinase</fullName>
        <ecNumber evidence="2">2.7.13.3</ecNumber>
    </recommendedName>
</protein>
<dbReference type="PANTHER" id="PTHR45453">
    <property type="entry name" value="PHOSPHATE REGULON SENSOR PROTEIN PHOR"/>
    <property type="match status" value="1"/>
</dbReference>
<feature type="transmembrane region" description="Helical" evidence="8">
    <location>
        <begin position="108"/>
        <end position="125"/>
    </location>
</feature>
<dbReference type="GO" id="GO:0005886">
    <property type="term" value="C:plasma membrane"/>
    <property type="evidence" value="ECO:0007669"/>
    <property type="project" value="TreeGrafter"/>
</dbReference>
<feature type="transmembrane region" description="Helical" evidence="8">
    <location>
        <begin position="172"/>
        <end position="192"/>
    </location>
</feature>
<keyword evidence="3" id="KW-0597">Phosphoprotein</keyword>
<dbReference type="PROSITE" id="PS50113">
    <property type="entry name" value="PAC"/>
    <property type="match status" value="1"/>
</dbReference>
<feature type="domain" description="Histidine kinase" evidence="9">
    <location>
        <begin position="688"/>
        <end position="903"/>
    </location>
</feature>